<comment type="caution">
    <text evidence="3">The sequence shown here is derived from an EMBL/GenBank/DDBJ whole genome shotgun (WGS) entry which is preliminary data.</text>
</comment>
<dbReference type="SUPFAM" id="SSF53697">
    <property type="entry name" value="SIS domain"/>
    <property type="match status" value="1"/>
</dbReference>
<dbReference type="AlphaFoldDB" id="A0A0A0D1V5"/>
<evidence type="ECO:0000256" key="1">
    <source>
        <dbReference type="SAM" id="MobiDB-lite"/>
    </source>
</evidence>
<dbReference type="CDD" id="cd05013">
    <property type="entry name" value="SIS_RpiR"/>
    <property type="match status" value="1"/>
</dbReference>
<evidence type="ECO:0000313" key="4">
    <source>
        <dbReference type="Proteomes" id="UP000029995"/>
    </source>
</evidence>
<protein>
    <recommendedName>
        <fullName evidence="2">SIS domain-containing protein</fullName>
    </recommendedName>
</protein>
<dbReference type="Pfam" id="PF13580">
    <property type="entry name" value="SIS_2"/>
    <property type="match status" value="1"/>
</dbReference>
<dbReference type="GO" id="GO:1901135">
    <property type="term" value="P:carbohydrate derivative metabolic process"/>
    <property type="evidence" value="ECO:0007669"/>
    <property type="project" value="InterPro"/>
</dbReference>
<dbReference type="InterPro" id="IPR035472">
    <property type="entry name" value="RpiR-like_SIS"/>
</dbReference>
<reference evidence="3 4" key="1">
    <citation type="submission" date="2014-01" db="EMBL/GenBank/DDBJ databases">
        <title>Genome sequence determination for a cystic fibrosis isolate, Inquilinus limosus.</title>
        <authorList>
            <person name="Pino M."/>
            <person name="Di Conza J."/>
            <person name="Gutkind G."/>
        </authorList>
    </citation>
    <scope>NUCLEOTIDE SEQUENCE [LARGE SCALE GENOMIC DNA]</scope>
    <source>
        <strain evidence="3 4">MP06</strain>
    </source>
</reference>
<organism evidence="3 4">
    <name type="scientific">Inquilinus limosus MP06</name>
    <dbReference type="NCBI Taxonomy" id="1398085"/>
    <lineage>
        <taxon>Bacteria</taxon>
        <taxon>Pseudomonadati</taxon>
        <taxon>Pseudomonadota</taxon>
        <taxon>Alphaproteobacteria</taxon>
        <taxon>Rhodospirillales</taxon>
        <taxon>Rhodospirillaceae</taxon>
        <taxon>Inquilinus</taxon>
    </lineage>
</organism>
<proteinExistence type="predicted"/>
<dbReference type="InterPro" id="IPR046348">
    <property type="entry name" value="SIS_dom_sf"/>
</dbReference>
<name>A0A0A0D1V5_9PROT</name>
<dbReference type="Gene3D" id="3.40.50.10490">
    <property type="entry name" value="Glucose-6-phosphate isomerase like protein, domain 1"/>
    <property type="match status" value="1"/>
</dbReference>
<feature type="region of interest" description="Disordered" evidence="1">
    <location>
        <begin position="222"/>
        <end position="246"/>
    </location>
</feature>
<dbReference type="InterPro" id="IPR001347">
    <property type="entry name" value="SIS_dom"/>
</dbReference>
<evidence type="ECO:0000259" key="2">
    <source>
        <dbReference type="PROSITE" id="PS51464"/>
    </source>
</evidence>
<dbReference type="RefSeq" id="WP_034842175.1">
    <property type="nucleotide sequence ID" value="NZ_JANX01000274.1"/>
</dbReference>
<dbReference type="Proteomes" id="UP000029995">
    <property type="component" value="Unassembled WGS sequence"/>
</dbReference>
<dbReference type="PROSITE" id="PS51464">
    <property type="entry name" value="SIS"/>
    <property type="match status" value="1"/>
</dbReference>
<dbReference type="NCBIfam" id="NF002805">
    <property type="entry name" value="PRK02947.1"/>
    <property type="match status" value="1"/>
</dbReference>
<feature type="domain" description="SIS" evidence="2">
    <location>
        <begin position="38"/>
        <end position="212"/>
    </location>
</feature>
<dbReference type="OrthoDB" id="9813831at2"/>
<sequence>MTSTDLSGAAAYLAGIADRIAALTATQGEAIGAAAAACVETIRRDGLIYIFGTGHSHLMAEEGHFRAGGLACVVPILASSVMLHEGAVVSGALERMAGLAAPLLGRYPIGPADTLFIFSNSGVNAVPVEAARHGREKGAMVVAVTSIAYSQAAAAGRPTLAGTADIAIDNQGPPGDALVTAAEGLTVGPISTVLGAAIWNAVLTETVARLAASGETAPAYISSNMPGSKERNTALVERYRTRNPHL</sequence>
<gene>
    <name evidence="3" type="ORF">P409_19795</name>
</gene>
<dbReference type="EMBL" id="JANX01000274">
    <property type="protein sequence ID" value="KGM32711.1"/>
    <property type="molecule type" value="Genomic_DNA"/>
</dbReference>
<accession>A0A0A0D1V5</accession>
<dbReference type="GO" id="GO:0097367">
    <property type="term" value="F:carbohydrate derivative binding"/>
    <property type="evidence" value="ECO:0007669"/>
    <property type="project" value="InterPro"/>
</dbReference>
<evidence type="ECO:0000313" key="3">
    <source>
        <dbReference type="EMBL" id="KGM32711.1"/>
    </source>
</evidence>
<feature type="compositionally biased region" description="Basic and acidic residues" evidence="1">
    <location>
        <begin position="228"/>
        <end position="240"/>
    </location>
</feature>